<dbReference type="SMART" id="SM00052">
    <property type="entry name" value="EAL"/>
    <property type="match status" value="1"/>
</dbReference>
<dbReference type="InterPro" id="IPR043128">
    <property type="entry name" value="Rev_trsase/Diguanyl_cyclase"/>
</dbReference>
<keyword evidence="1" id="KW-1133">Transmembrane helix</keyword>
<sequence>MPPLLELQRDKLFRLRLILVCLCVALFVSSIYVVVSYRLSSDLGIEAETVSLHRQTMLFHAELVEADNEATQRLKHLIELTYLNDHVRTELLYVEVHGDELDWSLNHNMTFSQITTLKEKIVSKTQQSKRPSMVNGLEKVDGERFLWQMVEGQGYSIIMIKAASSVDAALSLIAKRLSITSFIVFWLALWLAITLSSWMSKRVQSKNDALAKLATYDSLTGLPNRLYLINMMQNIMPETPAEYEKTNETPLETPLETPTRGCLFAIDLDKFKEVNDTFGHSSGDLLLREVSRKLALALNPTQTVMRIGGDEFIIWAPDLEIEEAHKLAQKLIDVCNEPIMIHKLSVNTGASIGLAHYPSHAKDAESLMVCADIAMYEAKQKRSGWSIFSERNTQLGHQRLRLRADLESALSEWQIKFHYQPKVELNSGNVIGVEALARWYHPTDGILAPVHFIDLIEQSGRVQEFGRYVIQSAIQQLALWKTQGLSTPIAINLSPYNLLDPDLLDFTLALLKQHSIGTKQLEIELIESSTSINIDYIASRLDDFKRAGIALAIDDFGTGMSSLSYISNLNVNDIKIDRSFISDIEKDLKKQAIVSAAITLATSFDCNAIAEGIETKAQADILIKMGCLYGQGYYFAKPMRADEVEALLLSNTSLPLA</sequence>
<dbReference type="CDD" id="cd01949">
    <property type="entry name" value="GGDEF"/>
    <property type="match status" value="1"/>
</dbReference>
<dbReference type="PANTHER" id="PTHR33121">
    <property type="entry name" value="CYCLIC DI-GMP PHOSPHODIESTERASE PDEF"/>
    <property type="match status" value="1"/>
</dbReference>
<dbReference type="Gene3D" id="3.30.70.270">
    <property type="match status" value="1"/>
</dbReference>
<dbReference type="InterPro" id="IPR001633">
    <property type="entry name" value="EAL_dom"/>
</dbReference>
<keyword evidence="1" id="KW-0472">Membrane</keyword>
<evidence type="ECO:0000313" key="5">
    <source>
        <dbReference type="Proteomes" id="UP000509371"/>
    </source>
</evidence>
<dbReference type="PROSITE" id="PS50883">
    <property type="entry name" value="EAL"/>
    <property type="match status" value="1"/>
</dbReference>
<reference evidence="4 5" key="1">
    <citation type="submission" date="2020-06" db="EMBL/GenBank/DDBJ databases">
        <authorList>
            <person name="Voronona O.L."/>
            <person name="Aksenova E.I."/>
            <person name="Kunda M.S."/>
            <person name="Semenov A.N."/>
            <person name="Ryzhova N."/>
        </authorList>
    </citation>
    <scope>NUCLEOTIDE SEQUENCE [LARGE SCALE GENOMIC DNA]</scope>
    <source>
        <strain evidence="4 5">MPKMM3633</strain>
    </source>
</reference>
<protein>
    <submittedName>
        <fullName evidence="4">EAL domain-containing protein</fullName>
    </submittedName>
</protein>
<dbReference type="Gene3D" id="3.20.20.450">
    <property type="entry name" value="EAL domain"/>
    <property type="match status" value="1"/>
</dbReference>
<evidence type="ECO:0000313" key="4">
    <source>
        <dbReference type="EMBL" id="QKK79252.1"/>
    </source>
</evidence>
<dbReference type="PROSITE" id="PS50887">
    <property type="entry name" value="GGDEF"/>
    <property type="match status" value="1"/>
</dbReference>
<dbReference type="NCBIfam" id="TIGR00254">
    <property type="entry name" value="GGDEF"/>
    <property type="match status" value="1"/>
</dbReference>
<dbReference type="KEGG" id="mpri:MP3633_0514"/>
<keyword evidence="1" id="KW-0812">Transmembrane</keyword>
<dbReference type="CDD" id="cd01948">
    <property type="entry name" value="EAL"/>
    <property type="match status" value="1"/>
</dbReference>
<feature type="domain" description="GGDEF" evidence="3">
    <location>
        <begin position="259"/>
        <end position="390"/>
    </location>
</feature>
<dbReference type="SUPFAM" id="SSF141868">
    <property type="entry name" value="EAL domain-like"/>
    <property type="match status" value="1"/>
</dbReference>
<dbReference type="InterPro" id="IPR035919">
    <property type="entry name" value="EAL_sf"/>
</dbReference>
<dbReference type="Pfam" id="PF00990">
    <property type="entry name" value="GGDEF"/>
    <property type="match status" value="1"/>
</dbReference>
<dbReference type="Pfam" id="PF00563">
    <property type="entry name" value="EAL"/>
    <property type="match status" value="1"/>
</dbReference>
<dbReference type="PANTHER" id="PTHR33121:SF70">
    <property type="entry name" value="SIGNALING PROTEIN YKOW"/>
    <property type="match status" value="1"/>
</dbReference>
<feature type="transmembrane region" description="Helical" evidence="1">
    <location>
        <begin position="12"/>
        <end position="35"/>
    </location>
</feature>
<evidence type="ECO:0000259" key="3">
    <source>
        <dbReference type="PROSITE" id="PS50887"/>
    </source>
</evidence>
<dbReference type="EMBL" id="CP054301">
    <property type="protein sequence ID" value="QKK79252.1"/>
    <property type="molecule type" value="Genomic_DNA"/>
</dbReference>
<dbReference type="SUPFAM" id="SSF55073">
    <property type="entry name" value="Nucleotide cyclase"/>
    <property type="match status" value="1"/>
</dbReference>
<feature type="transmembrane region" description="Helical" evidence="1">
    <location>
        <begin position="179"/>
        <end position="199"/>
    </location>
</feature>
<accession>A0A859CTT6</accession>
<evidence type="ECO:0000256" key="1">
    <source>
        <dbReference type="SAM" id="Phobius"/>
    </source>
</evidence>
<dbReference type="InterPro" id="IPR000160">
    <property type="entry name" value="GGDEF_dom"/>
</dbReference>
<dbReference type="GO" id="GO:0071111">
    <property type="term" value="F:cyclic-guanylate-specific phosphodiesterase activity"/>
    <property type="evidence" value="ECO:0007669"/>
    <property type="project" value="InterPro"/>
</dbReference>
<feature type="domain" description="EAL" evidence="2">
    <location>
        <begin position="399"/>
        <end position="652"/>
    </location>
</feature>
<name>A0A859CTT6_9GAMM</name>
<dbReference type="AlphaFoldDB" id="A0A859CTT6"/>
<dbReference type="Proteomes" id="UP000509371">
    <property type="component" value="Chromosome"/>
</dbReference>
<dbReference type="InterPro" id="IPR029787">
    <property type="entry name" value="Nucleotide_cyclase"/>
</dbReference>
<evidence type="ECO:0000259" key="2">
    <source>
        <dbReference type="PROSITE" id="PS50883"/>
    </source>
</evidence>
<dbReference type="InterPro" id="IPR050706">
    <property type="entry name" value="Cyclic-di-GMP_PDE-like"/>
</dbReference>
<organism evidence="4 5">
    <name type="scientific">Marinomonas primoryensis</name>
    <dbReference type="NCBI Taxonomy" id="178399"/>
    <lineage>
        <taxon>Bacteria</taxon>
        <taxon>Pseudomonadati</taxon>
        <taxon>Pseudomonadota</taxon>
        <taxon>Gammaproteobacteria</taxon>
        <taxon>Oceanospirillales</taxon>
        <taxon>Oceanospirillaceae</taxon>
        <taxon>Marinomonas</taxon>
    </lineage>
</organism>
<dbReference type="SMART" id="SM00267">
    <property type="entry name" value="GGDEF"/>
    <property type="match status" value="1"/>
</dbReference>
<proteinExistence type="predicted"/>
<gene>
    <name evidence="4" type="ORF">MP3633_0514</name>
</gene>
<dbReference type="RefSeq" id="WP_176334340.1">
    <property type="nucleotide sequence ID" value="NZ_BAAAEF010000003.1"/>
</dbReference>